<dbReference type="AlphaFoldDB" id="A0A5K1JWN5"/>
<evidence type="ECO:0000313" key="3">
    <source>
        <dbReference type="EMBL" id="VWO96505.1"/>
    </source>
</evidence>
<dbReference type="InterPro" id="IPR040976">
    <property type="entry name" value="Pkinase_fungal"/>
</dbReference>
<dbReference type="SUPFAM" id="SSF56112">
    <property type="entry name" value="Protein kinase-like (PK-like)"/>
    <property type="match status" value="1"/>
</dbReference>
<gene>
    <name evidence="3" type="primary">Q6FUI3</name>
</gene>
<feature type="domain" description="Fungal-type protein kinase" evidence="2">
    <location>
        <begin position="137"/>
        <end position="539"/>
    </location>
</feature>
<evidence type="ECO:0000256" key="1">
    <source>
        <dbReference type="SAM" id="MobiDB-lite"/>
    </source>
</evidence>
<feature type="region of interest" description="Disordered" evidence="1">
    <location>
        <begin position="370"/>
        <end position="397"/>
    </location>
</feature>
<name>A0A5K1JWN5_9APHY</name>
<feature type="compositionally biased region" description="Basic residues" evidence="1">
    <location>
        <begin position="758"/>
        <end position="769"/>
    </location>
</feature>
<dbReference type="PANTHER" id="PTHR38248:SF2">
    <property type="entry name" value="FUNK1 11"/>
    <property type="match status" value="1"/>
</dbReference>
<reference evidence="3" key="1">
    <citation type="submission" date="2019-10" db="EMBL/GenBank/DDBJ databases">
        <authorList>
            <person name="Nor Muhammad N."/>
        </authorList>
    </citation>
    <scope>NUCLEOTIDE SEQUENCE</scope>
</reference>
<dbReference type="InterPro" id="IPR011009">
    <property type="entry name" value="Kinase-like_dom_sf"/>
</dbReference>
<organism evidence="3">
    <name type="scientific">Ganoderma boninense</name>
    <dbReference type="NCBI Taxonomy" id="34458"/>
    <lineage>
        <taxon>Eukaryota</taxon>
        <taxon>Fungi</taxon>
        <taxon>Dikarya</taxon>
        <taxon>Basidiomycota</taxon>
        <taxon>Agaricomycotina</taxon>
        <taxon>Agaricomycetes</taxon>
        <taxon>Polyporales</taxon>
        <taxon>Polyporaceae</taxon>
        <taxon>Ganoderma</taxon>
    </lineage>
</organism>
<accession>A0A5K1JWN5</accession>
<feature type="compositionally biased region" description="Low complexity" evidence="1">
    <location>
        <begin position="370"/>
        <end position="379"/>
    </location>
</feature>
<feature type="compositionally biased region" description="Pro residues" evidence="1">
    <location>
        <begin position="380"/>
        <end position="390"/>
    </location>
</feature>
<dbReference type="PANTHER" id="PTHR38248">
    <property type="entry name" value="FUNK1 6"/>
    <property type="match status" value="1"/>
</dbReference>
<sequence length="800" mass="89414">MASGVIHLEHDVFYHQFLPCPNHASRLKRTRSNPFKALTNADKMTPIELSDTFLKTVNTQGLIPGLLIRDTKTAGKGTDDKHNVAIFQDVQNRGSFSWADQAIPVEFVQPGATGADPFNFTEPGCEDGEVKDVQDLSFKQLSTTVELLFMAQHRVAVFMLFVIGRKFRLMRWDRAGIVVTPAVDYFEDHATLCDVLSRISHLDSSALGFDLSATRVLPGTAEFSQMESAAQKNSGDVDHSERDLGADEIGELVVFEYVRSLFCASLTDDSDWPWHRLEVPSGATVRHYLVGKPTFCAAGVAGRGTRGYVALDCQTGRFVWLKDVWRMSYMGMDREGDVLQRLNSAGIEGVPTLVCHGDVLEQVTATSIWSSSTSTSHHGTPPPGPSPALQPNPEASFRGPLRQHRHYRIAVEEVCLPLDYLMNGKQLVSLMLDALRAHYQASVNPHTRLLHCDVSSGNIMIHPKIKRDGTGRATSLVWTGILSDWELSKSVDAEQACSTATQIHRLGTYQFMSVNLLQGPARPVQISDELESFFHVLVYYAVRRLRSTCDRPCSWITDYFHRYGGPLRLGACGLKSTAVETRGRLESFTPPGPLFFFSPLDELISTALRAFRAHYKVMEHERLQDCAPPPPFPPRRPMDPARKRLRQRNYHIDEEVRALLDAEHATRKPVDHRPTAEDRELSASLADHAFMIAHLEKFLCDPRWADDDRIPPPQPPSPSLPSPPAELQEETAALPRSTEMGKRACPAESSSHQDRAAKRPRTSRPRQLHKASAPVRPSTHAMRTRSQTQRDRAILGVQLR</sequence>
<proteinExistence type="predicted"/>
<protein>
    <recommendedName>
        <fullName evidence="2">Fungal-type protein kinase domain-containing protein</fullName>
    </recommendedName>
</protein>
<dbReference type="Gene3D" id="1.10.510.10">
    <property type="entry name" value="Transferase(Phosphotransferase) domain 1"/>
    <property type="match status" value="1"/>
</dbReference>
<feature type="compositionally biased region" description="Pro residues" evidence="1">
    <location>
        <begin position="711"/>
        <end position="724"/>
    </location>
</feature>
<evidence type="ECO:0000259" key="2">
    <source>
        <dbReference type="Pfam" id="PF17667"/>
    </source>
</evidence>
<dbReference type="Pfam" id="PF17667">
    <property type="entry name" value="Pkinase_fungal"/>
    <property type="match status" value="1"/>
</dbReference>
<feature type="region of interest" description="Disordered" evidence="1">
    <location>
        <begin position="704"/>
        <end position="800"/>
    </location>
</feature>
<dbReference type="EMBL" id="LR725689">
    <property type="protein sequence ID" value="VWO96505.1"/>
    <property type="molecule type" value="Genomic_DNA"/>
</dbReference>